<comment type="similarity">
    <text evidence="2">Belongs to the major facilitator superfamily. TCR/Tet family.</text>
</comment>
<keyword evidence="12" id="KW-1185">Reference proteome</keyword>
<dbReference type="InterPro" id="IPR004638">
    <property type="entry name" value="EmrB-like"/>
</dbReference>
<keyword evidence="5 9" id="KW-0812">Transmembrane</keyword>
<organism evidence="11 12">
    <name type="scientific">Cellulomonas persica</name>
    <dbReference type="NCBI Taxonomy" id="76861"/>
    <lineage>
        <taxon>Bacteria</taxon>
        <taxon>Bacillati</taxon>
        <taxon>Actinomycetota</taxon>
        <taxon>Actinomycetes</taxon>
        <taxon>Micrococcales</taxon>
        <taxon>Cellulomonadaceae</taxon>
        <taxon>Cellulomonas</taxon>
    </lineage>
</organism>
<feature type="transmembrane region" description="Helical" evidence="9">
    <location>
        <begin position="248"/>
        <end position="267"/>
    </location>
</feature>
<dbReference type="FunFam" id="1.20.1720.10:FF:000004">
    <property type="entry name" value="EmrB/QacA family drug resistance transporter"/>
    <property type="match status" value="1"/>
</dbReference>
<dbReference type="OrthoDB" id="7375466at2"/>
<dbReference type="PROSITE" id="PS50850">
    <property type="entry name" value="MFS"/>
    <property type="match status" value="1"/>
</dbReference>
<comment type="subcellular location">
    <subcellularLocation>
        <location evidence="1">Cell membrane</location>
        <topology evidence="1">Multi-pass membrane protein</topology>
    </subcellularLocation>
</comment>
<dbReference type="SUPFAM" id="SSF103473">
    <property type="entry name" value="MFS general substrate transporter"/>
    <property type="match status" value="1"/>
</dbReference>
<feature type="transmembrane region" description="Helical" evidence="9">
    <location>
        <begin position="353"/>
        <end position="371"/>
    </location>
</feature>
<evidence type="ECO:0000313" key="11">
    <source>
        <dbReference type="EMBL" id="GEK17568.1"/>
    </source>
</evidence>
<feature type="region of interest" description="Disordered" evidence="8">
    <location>
        <begin position="1"/>
        <end position="48"/>
    </location>
</feature>
<feature type="transmembrane region" description="Helical" evidence="9">
    <location>
        <begin position="122"/>
        <end position="140"/>
    </location>
</feature>
<feature type="transmembrane region" description="Helical" evidence="9">
    <location>
        <begin position="91"/>
        <end position="110"/>
    </location>
</feature>
<comment type="caution">
    <text evidence="11">The sequence shown here is derived from an EMBL/GenBank/DDBJ whole genome shotgun (WGS) entry which is preliminary data.</text>
</comment>
<dbReference type="Gene3D" id="1.20.1250.20">
    <property type="entry name" value="MFS general substrate transporter like domains"/>
    <property type="match status" value="1"/>
</dbReference>
<name>A0A510USD5_9CELL</name>
<feature type="transmembrane region" description="Helical" evidence="9">
    <location>
        <begin position="317"/>
        <end position="341"/>
    </location>
</feature>
<feature type="transmembrane region" description="Helical" evidence="9">
    <location>
        <begin position="279"/>
        <end position="297"/>
    </location>
</feature>
<feature type="transmembrane region" description="Helical" evidence="9">
    <location>
        <begin position="183"/>
        <end position="202"/>
    </location>
</feature>
<dbReference type="CDD" id="cd17502">
    <property type="entry name" value="MFS_Azr1_MDR_like"/>
    <property type="match status" value="1"/>
</dbReference>
<dbReference type="InterPro" id="IPR011701">
    <property type="entry name" value="MFS"/>
</dbReference>
<dbReference type="AlphaFoldDB" id="A0A510USD5"/>
<feature type="transmembrane region" description="Helical" evidence="9">
    <location>
        <begin position="408"/>
        <end position="433"/>
    </location>
</feature>
<evidence type="ECO:0000256" key="2">
    <source>
        <dbReference type="ARBA" id="ARBA00007520"/>
    </source>
</evidence>
<evidence type="ECO:0000256" key="6">
    <source>
        <dbReference type="ARBA" id="ARBA00022989"/>
    </source>
</evidence>
<dbReference type="EMBL" id="BJUA01000005">
    <property type="protein sequence ID" value="GEK17568.1"/>
    <property type="molecule type" value="Genomic_DNA"/>
</dbReference>
<reference evidence="11 12" key="1">
    <citation type="submission" date="2019-07" db="EMBL/GenBank/DDBJ databases">
        <title>Whole genome shotgun sequence of Cellulomonas persica NBRC 101101.</title>
        <authorList>
            <person name="Hosoyama A."/>
            <person name="Uohara A."/>
            <person name="Ohji S."/>
            <person name="Ichikawa N."/>
        </authorList>
    </citation>
    <scope>NUCLEOTIDE SEQUENCE [LARGE SCALE GENOMIC DNA]</scope>
    <source>
        <strain evidence="11 12">NBRC 101101</strain>
    </source>
</reference>
<feature type="transmembrane region" description="Helical" evidence="9">
    <location>
        <begin position="542"/>
        <end position="567"/>
    </location>
</feature>
<dbReference type="PANTHER" id="PTHR23501">
    <property type="entry name" value="MAJOR FACILITATOR SUPERFAMILY"/>
    <property type="match status" value="1"/>
</dbReference>
<evidence type="ECO:0000256" key="5">
    <source>
        <dbReference type="ARBA" id="ARBA00022692"/>
    </source>
</evidence>
<gene>
    <name evidence="11" type="ORF">CPE01_13010</name>
</gene>
<evidence type="ECO:0000256" key="7">
    <source>
        <dbReference type="ARBA" id="ARBA00023136"/>
    </source>
</evidence>
<dbReference type="GO" id="GO:0022857">
    <property type="term" value="F:transmembrane transporter activity"/>
    <property type="evidence" value="ECO:0007669"/>
    <property type="project" value="InterPro"/>
</dbReference>
<dbReference type="Gene3D" id="1.20.1720.10">
    <property type="entry name" value="Multidrug resistance protein D"/>
    <property type="match status" value="1"/>
</dbReference>
<feature type="transmembrane region" description="Helical" evidence="9">
    <location>
        <begin position="383"/>
        <end position="402"/>
    </location>
</feature>
<keyword evidence="7 9" id="KW-0472">Membrane</keyword>
<evidence type="ECO:0000256" key="3">
    <source>
        <dbReference type="ARBA" id="ARBA00022448"/>
    </source>
</evidence>
<dbReference type="RefSeq" id="WP_146805840.1">
    <property type="nucleotide sequence ID" value="NZ_BJUA01000005.1"/>
</dbReference>
<accession>A0A510USD5</accession>
<evidence type="ECO:0000256" key="1">
    <source>
        <dbReference type="ARBA" id="ARBA00004651"/>
    </source>
</evidence>
<feature type="transmembrane region" description="Helical" evidence="9">
    <location>
        <begin position="54"/>
        <end position="79"/>
    </location>
</feature>
<dbReference type="InterPro" id="IPR036259">
    <property type="entry name" value="MFS_trans_sf"/>
</dbReference>
<evidence type="ECO:0000256" key="9">
    <source>
        <dbReference type="SAM" id="Phobius"/>
    </source>
</evidence>
<dbReference type="Proteomes" id="UP000321386">
    <property type="component" value="Unassembled WGS sequence"/>
</dbReference>
<feature type="compositionally biased region" description="Basic and acidic residues" evidence="8">
    <location>
        <begin position="612"/>
        <end position="624"/>
    </location>
</feature>
<protein>
    <submittedName>
        <fullName evidence="11">MFS transporter</fullName>
    </submittedName>
</protein>
<proteinExistence type="inferred from homology"/>
<dbReference type="NCBIfam" id="TIGR00711">
    <property type="entry name" value="efflux_EmrB"/>
    <property type="match status" value="1"/>
</dbReference>
<feature type="domain" description="Major facilitator superfamily (MFS) profile" evidence="10">
    <location>
        <begin position="57"/>
        <end position="571"/>
    </location>
</feature>
<dbReference type="InterPro" id="IPR020846">
    <property type="entry name" value="MFS_dom"/>
</dbReference>
<dbReference type="PANTHER" id="PTHR23501:SF197">
    <property type="entry name" value="COMD"/>
    <property type="match status" value="1"/>
</dbReference>
<feature type="compositionally biased region" description="Polar residues" evidence="8">
    <location>
        <begin position="625"/>
        <end position="640"/>
    </location>
</feature>
<sequence>MTQHDARSEDTEQREHGQAPAASADVGTTAPDPVQEPQPDPTQDPVQGPTHREIVAILGGLMIGMFLAALDQTIVATSMRTIGDDLHGLSLQAWVTTAYLLTATISTPLYGKLSDVYGRKPFYLAAISIFVVGSLLSGTADSMYQLAVYRGVQGLGAGGLMSLAITILGDLVPPRERARYQAYFLAVFGTSSVLGPVIGGFFSGADEILGLAGWRWVFLVNVPLGILGLAVVSRVLHLPPVRRVDHRIDWPGALALVVALVPLLVVAEQGRSWGWTSPRAVTAYVVGGVGLVAFWLCERRAGSDAILPLRLFRLRVFSIGAAANVVIGLAMFGGLAVLPLYLQIVRGQSPTQAGLTLIPFTVGIMSGSVIAGQTTSRTGRYKIFPVLGTVLMIVGCLTFATLDVDTPFAWIFAFSVVFGLGLGFTMQPLVLAVQNAVPVQDMGVATSSSLFFRQMGGTLGTALFLSVLFSTVVGNISEAFTRAAATPQLQGALADPAVRADPANAHVIELLETGRTDGLSIDDSSFISALDPRLARPILEGFAASIDLVLLLAGIVMIAGVVLTVLLPELPLRTVSGIQGRLADEAAADRAAAAASTRDDGDEPPQAPGPPDDERATDDAERFRQGSTHVTTQTTHSLDR</sequence>
<feature type="compositionally biased region" description="Basic and acidic residues" evidence="8">
    <location>
        <begin position="1"/>
        <end position="17"/>
    </location>
</feature>
<dbReference type="GO" id="GO:0005886">
    <property type="term" value="C:plasma membrane"/>
    <property type="evidence" value="ECO:0007669"/>
    <property type="project" value="UniProtKB-SubCell"/>
</dbReference>
<feature type="region of interest" description="Disordered" evidence="8">
    <location>
        <begin position="589"/>
        <end position="640"/>
    </location>
</feature>
<keyword evidence="3" id="KW-0813">Transport</keyword>
<dbReference type="Pfam" id="PF07690">
    <property type="entry name" value="MFS_1"/>
    <property type="match status" value="1"/>
</dbReference>
<feature type="transmembrane region" description="Helical" evidence="9">
    <location>
        <begin position="214"/>
        <end position="236"/>
    </location>
</feature>
<feature type="transmembrane region" description="Helical" evidence="9">
    <location>
        <begin position="152"/>
        <end position="171"/>
    </location>
</feature>
<evidence type="ECO:0000256" key="8">
    <source>
        <dbReference type="SAM" id="MobiDB-lite"/>
    </source>
</evidence>
<keyword evidence="6 9" id="KW-1133">Transmembrane helix</keyword>
<evidence type="ECO:0000256" key="4">
    <source>
        <dbReference type="ARBA" id="ARBA00022475"/>
    </source>
</evidence>
<evidence type="ECO:0000259" key="10">
    <source>
        <dbReference type="PROSITE" id="PS50850"/>
    </source>
</evidence>
<keyword evidence="4" id="KW-1003">Cell membrane</keyword>
<evidence type="ECO:0000313" key="12">
    <source>
        <dbReference type="Proteomes" id="UP000321386"/>
    </source>
</evidence>